<dbReference type="AlphaFoldDB" id="A0A327KDB7"/>
<dbReference type="InterPro" id="IPR058532">
    <property type="entry name" value="YjbR/MT2646/Rv2570-like"/>
</dbReference>
<name>A0A327KDB7_9BRAD</name>
<protein>
    <submittedName>
        <fullName evidence="1">MmcQ/YjbR family DNA-binding protein</fullName>
    </submittedName>
</protein>
<dbReference type="Gene3D" id="3.90.1150.30">
    <property type="match status" value="1"/>
</dbReference>
<reference evidence="1 2" key="1">
    <citation type="submission" date="2019-11" db="EMBL/GenBank/DDBJ databases">
        <title>Whole-genome sequence of Rhodoplanes serenus DSM 18633, type strain.</title>
        <authorList>
            <person name="Kyndt J.A."/>
            <person name="Meyer T.E."/>
        </authorList>
    </citation>
    <scope>NUCLEOTIDE SEQUENCE [LARGE SCALE GENOMIC DNA]</scope>
    <source>
        <strain evidence="1 2">DSM 18633</strain>
    </source>
</reference>
<dbReference type="Proteomes" id="UP000438991">
    <property type="component" value="Unassembled WGS sequence"/>
</dbReference>
<dbReference type="SUPFAM" id="SSF142906">
    <property type="entry name" value="YjbR-like"/>
    <property type="match status" value="1"/>
</dbReference>
<evidence type="ECO:0000313" key="2">
    <source>
        <dbReference type="Proteomes" id="UP000438991"/>
    </source>
</evidence>
<sequence length="118" mass="12714">MATAADLRRLALALPGTVERPHFDRRAFRVARNYATLAADGLTANLAYTPDEQALKCTVAPEAFAPVPNAFGTRGWTTVTLAALSPDELAAALEMAWRHAVPARRGAGRTRSRSRSPE</sequence>
<keyword evidence="1" id="KW-0238">DNA-binding</keyword>
<organism evidence="1 2">
    <name type="scientific">Rhodoplanes serenus</name>
    <dbReference type="NCBI Taxonomy" id="200615"/>
    <lineage>
        <taxon>Bacteria</taxon>
        <taxon>Pseudomonadati</taxon>
        <taxon>Pseudomonadota</taxon>
        <taxon>Alphaproteobacteria</taxon>
        <taxon>Hyphomicrobiales</taxon>
        <taxon>Nitrobacteraceae</taxon>
        <taxon>Rhodoplanes</taxon>
    </lineage>
</organism>
<dbReference type="InterPro" id="IPR038056">
    <property type="entry name" value="YjbR-like_sf"/>
</dbReference>
<accession>A0A327KDB7</accession>
<evidence type="ECO:0000313" key="1">
    <source>
        <dbReference type="EMBL" id="MTW19076.1"/>
    </source>
</evidence>
<gene>
    <name evidence="1" type="ORF">GJ689_23030</name>
</gene>
<dbReference type="RefSeq" id="WP_111384185.1">
    <property type="nucleotide sequence ID" value="NZ_NPEW01000028.1"/>
</dbReference>
<proteinExistence type="predicted"/>
<dbReference type="EMBL" id="WNKV01000023">
    <property type="protein sequence ID" value="MTW19076.1"/>
    <property type="molecule type" value="Genomic_DNA"/>
</dbReference>
<comment type="caution">
    <text evidence="1">The sequence shown here is derived from an EMBL/GenBank/DDBJ whole genome shotgun (WGS) entry which is preliminary data.</text>
</comment>
<dbReference type="Pfam" id="PF04237">
    <property type="entry name" value="YjbR"/>
    <property type="match status" value="1"/>
</dbReference>
<dbReference type="GO" id="GO:0003677">
    <property type="term" value="F:DNA binding"/>
    <property type="evidence" value="ECO:0007669"/>
    <property type="project" value="UniProtKB-KW"/>
</dbReference>